<evidence type="ECO:0000313" key="5">
    <source>
        <dbReference type="Proteomes" id="UP000663832"/>
    </source>
</evidence>
<dbReference type="AlphaFoldDB" id="A0A813PSN9"/>
<keyword evidence="1" id="KW-0677">Repeat</keyword>
<comment type="caution">
    <text evidence="3">The sequence shown here is derived from an EMBL/GenBank/DDBJ whole genome shotgun (WGS) entry which is preliminary data.</text>
</comment>
<dbReference type="PANTHER" id="PTHR24104:SF25">
    <property type="entry name" value="PROTEIN LIN-41"/>
    <property type="match status" value="1"/>
</dbReference>
<dbReference type="EMBL" id="CAJNOI010000012">
    <property type="protein sequence ID" value="CAF0793705.1"/>
    <property type="molecule type" value="Genomic_DNA"/>
</dbReference>
<dbReference type="InterPro" id="IPR001258">
    <property type="entry name" value="NHL_repeat"/>
</dbReference>
<dbReference type="GO" id="GO:0000209">
    <property type="term" value="P:protein polyubiquitination"/>
    <property type="evidence" value="ECO:0007669"/>
    <property type="project" value="TreeGrafter"/>
</dbReference>
<feature type="repeat" description="NHL" evidence="2">
    <location>
        <begin position="325"/>
        <end position="366"/>
    </location>
</feature>
<reference evidence="3" key="1">
    <citation type="submission" date="2021-02" db="EMBL/GenBank/DDBJ databases">
        <authorList>
            <person name="Nowell W R."/>
        </authorList>
    </citation>
    <scope>NUCLEOTIDE SEQUENCE</scope>
</reference>
<name>A0A813PSN9_9BILA</name>
<dbReference type="Proteomes" id="UP000663832">
    <property type="component" value="Unassembled WGS sequence"/>
</dbReference>
<dbReference type="InterPro" id="IPR011042">
    <property type="entry name" value="6-blade_b-propeller_TolB-like"/>
</dbReference>
<evidence type="ECO:0000313" key="3">
    <source>
        <dbReference type="EMBL" id="CAF0758398.1"/>
    </source>
</evidence>
<gene>
    <name evidence="4" type="ORF">BJG266_LOCUS4814</name>
    <name evidence="3" type="ORF">QVE165_LOCUS1908</name>
</gene>
<dbReference type="InterPro" id="IPR050952">
    <property type="entry name" value="TRIM-NHL_E3_ligases"/>
</dbReference>
<keyword evidence="5" id="KW-1185">Reference proteome</keyword>
<protein>
    <submittedName>
        <fullName evidence="3">Uncharacterized protein</fullName>
    </submittedName>
</protein>
<organism evidence="3 5">
    <name type="scientific">Adineta steineri</name>
    <dbReference type="NCBI Taxonomy" id="433720"/>
    <lineage>
        <taxon>Eukaryota</taxon>
        <taxon>Metazoa</taxon>
        <taxon>Spiralia</taxon>
        <taxon>Gnathifera</taxon>
        <taxon>Rotifera</taxon>
        <taxon>Eurotatoria</taxon>
        <taxon>Bdelloidea</taxon>
        <taxon>Adinetida</taxon>
        <taxon>Adinetidae</taxon>
        <taxon>Adineta</taxon>
    </lineage>
</organism>
<accession>A0A813PSN9</accession>
<evidence type="ECO:0000256" key="2">
    <source>
        <dbReference type="PROSITE-ProRule" id="PRU00504"/>
    </source>
</evidence>
<dbReference type="EMBL" id="CAJNOM010000006">
    <property type="protein sequence ID" value="CAF0758398.1"/>
    <property type="molecule type" value="Genomic_DNA"/>
</dbReference>
<dbReference type="PANTHER" id="PTHR24104">
    <property type="entry name" value="E3 UBIQUITIN-PROTEIN LIGASE NHLRC1-RELATED"/>
    <property type="match status" value="1"/>
</dbReference>
<dbReference type="Gene3D" id="2.120.10.30">
    <property type="entry name" value="TolB, C-terminal domain"/>
    <property type="match status" value="3"/>
</dbReference>
<evidence type="ECO:0000256" key="1">
    <source>
        <dbReference type="ARBA" id="ARBA00022737"/>
    </source>
</evidence>
<dbReference type="GO" id="GO:0043161">
    <property type="term" value="P:proteasome-mediated ubiquitin-dependent protein catabolic process"/>
    <property type="evidence" value="ECO:0007669"/>
    <property type="project" value="TreeGrafter"/>
</dbReference>
<dbReference type="GO" id="GO:0061630">
    <property type="term" value="F:ubiquitin protein ligase activity"/>
    <property type="evidence" value="ECO:0007669"/>
    <property type="project" value="TreeGrafter"/>
</dbReference>
<proteinExistence type="predicted"/>
<dbReference type="SUPFAM" id="SSF101898">
    <property type="entry name" value="NHL repeat"/>
    <property type="match status" value="1"/>
</dbReference>
<dbReference type="GO" id="GO:0008270">
    <property type="term" value="F:zinc ion binding"/>
    <property type="evidence" value="ECO:0007669"/>
    <property type="project" value="UniProtKB-KW"/>
</dbReference>
<evidence type="ECO:0000313" key="4">
    <source>
        <dbReference type="EMBL" id="CAF0793705.1"/>
    </source>
</evidence>
<dbReference type="CDD" id="cd05819">
    <property type="entry name" value="NHL"/>
    <property type="match status" value="1"/>
</dbReference>
<dbReference type="Proteomes" id="UP000663877">
    <property type="component" value="Unassembled WGS sequence"/>
</dbReference>
<sequence length="368" mass="41344">MIGADNDTGICGFLWPTCSRLLRCNSSDNSCLQPNTICVHHPQCDDFPLCYPVTMIDQKMCPPIENKINLKWKQNGITIAGGNGFGDGLYQLHAPCGIYVDNDDDDSIYIADSNNHRIVKWKFDADEGEIVAGGNGRGNAIDQLNSPVDVILDTEKKYIIICDYRNMRVMLWSRQNNHNQKILINYILCWGLAMDNNGDLYVSDWVGHQVMRWQEGYTAGTVVAGGSGQGNQLNQLNQPKYIFVNEYYSIYVADGTNNRVMKWMKNATEGILIASGQVYEENHSSMTEPIGVIVDPMGNIYVSSAESHQITRWSPDAIEAVSVVGEKQSGSESTQLRYPSDLSFDRYGNLYVVDRDNHRIQKFLIDLD</sequence>
<dbReference type="Pfam" id="PF01436">
    <property type="entry name" value="NHL"/>
    <property type="match status" value="2"/>
</dbReference>
<dbReference type="PROSITE" id="PS51125">
    <property type="entry name" value="NHL"/>
    <property type="match status" value="1"/>
</dbReference>